<organism evidence="2 3">
    <name type="scientific">Novosphingobium cyanobacteriorum</name>
    <dbReference type="NCBI Taxonomy" id="3024215"/>
    <lineage>
        <taxon>Bacteria</taxon>
        <taxon>Pseudomonadati</taxon>
        <taxon>Pseudomonadota</taxon>
        <taxon>Alphaproteobacteria</taxon>
        <taxon>Sphingomonadales</taxon>
        <taxon>Sphingomonadaceae</taxon>
        <taxon>Novosphingobium</taxon>
    </lineage>
</organism>
<dbReference type="EMBL" id="JAROCY010000021">
    <property type="protein sequence ID" value="MDF8335151.1"/>
    <property type="molecule type" value="Genomic_DNA"/>
</dbReference>
<keyword evidence="3" id="KW-1185">Reference proteome</keyword>
<dbReference type="Pfam" id="PF12680">
    <property type="entry name" value="SnoaL_2"/>
    <property type="match status" value="1"/>
</dbReference>
<dbReference type="Gene3D" id="3.10.450.50">
    <property type="match status" value="1"/>
</dbReference>
<gene>
    <name evidence="2" type="ORF">POM99_18250</name>
</gene>
<comment type="caution">
    <text evidence="2">The sequence shown here is derived from an EMBL/GenBank/DDBJ whole genome shotgun (WGS) entry which is preliminary data.</text>
</comment>
<dbReference type="SUPFAM" id="SSF54427">
    <property type="entry name" value="NTF2-like"/>
    <property type="match status" value="1"/>
</dbReference>
<proteinExistence type="predicted"/>
<dbReference type="Proteomes" id="UP001222770">
    <property type="component" value="Unassembled WGS sequence"/>
</dbReference>
<dbReference type="InterPro" id="IPR032710">
    <property type="entry name" value="NTF2-like_dom_sf"/>
</dbReference>
<reference evidence="2 3" key="1">
    <citation type="submission" date="2023-03" db="EMBL/GenBank/DDBJ databases">
        <title>Novosphingobium cyanobacteriorum sp. nov., isolated from a eutrophic reservoir during the Microcystis bloom period.</title>
        <authorList>
            <person name="Kang M."/>
            <person name="Le V."/>
            <person name="Ko S.-R."/>
            <person name="Lee S.-A."/>
            <person name="Ahn C.-Y."/>
        </authorList>
    </citation>
    <scope>NUCLEOTIDE SEQUENCE [LARGE SCALE GENOMIC DNA]</scope>
    <source>
        <strain evidence="2 3">HBC54</strain>
    </source>
</reference>
<evidence type="ECO:0000259" key="1">
    <source>
        <dbReference type="Pfam" id="PF12680"/>
    </source>
</evidence>
<feature type="domain" description="SnoaL-like" evidence="1">
    <location>
        <begin position="11"/>
        <end position="112"/>
    </location>
</feature>
<evidence type="ECO:0000313" key="3">
    <source>
        <dbReference type="Proteomes" id="UP001222770"/>
    </source>
</evidence>
<dbReference type="RefSeq" id="WP_277280011.1">
    <property type="nucleotide sequence ID" value="NZ_JAROCY010000021.1"/>
</dbReference>
<sequence>MTPEQIQQFVVDLYAATGVGDWDKAASMLTDDFFVTEADSLPMKGVYRGKHALRDLYTKVMGMMDVAGLDVVETCPGKDHAVTILSFRFADPSLAPAHLCELFRFRDGKVCEIRPYYFDPAPIVAACEAKAALA</sequence>
<protein>
    <submittedName>
        <fullName evidence="2">Nuclear transport factor 2 family protein</fullName>
    </submittedName>
</protein>
<accession>A0ABT6CMK5</accession>
<name>A0ABT6CMK5_9SPHN</name>
<evidence type="ECO:0000313" key="2">
    <source>
        <dbReference type="EMBL" id="MDF8335151.1"/>
    </source>
</evidence>
<dbReference type="InterPro" id="IPR037401">
    <property type="entry name" value="SnoaL-like"/>
</dbReference>